<sequence>MKASISVSAATPNKGKGSPDSLPSIATTSVTSSEGESYDRMSPRVLFKHSNNDTTKEVVENIQTMIESKNSMVEKKTNGVAALSISSSASTEVAAWNLSPATPSDPNKKGKPATTRTISNSGVSTVNSSDDEDEETVDGSVGAFPTSEMRKLNKKTTQAAVSKASKASKMVSIPSIAPSKKPSIIMEDPPEDTVTCNRAAMSMTPKQLTEIFNSFDGNKTIWSMREQYSAQDPNDTSKEEASNSPTSMAAETVRSTAARWMDGWMPQNEDLVRELEALKEVLEDNSNKMLNLREAVETQRALNALKEVEIEDKEQELQATRTELEDLAHQKELFIEREQELLETIEELTDRVDDLIEKNCNAENRTESAQSGPVTSAELEPFDEPKARPSFGIDPEPFDEAEDRATCIRRQDSLIAGLRNTLKAKDKEIFLLKEHVEETSTKNAIHDFYMKDSAAALKAKDGEILSLKARLEVALAENAKNDADKIESRDLAVSESDEEKLDSSPSETDEIRDGISSDGSEDTLEETHGEEFSDTASLKSAIDQENAPPSPPPTAPTGLVAALCKKLETEGSESEKPITARAFPIDRIEEVRMPLEQKKPIPTTRGRSPTPVSECSTEEEMAASPNPVPPTPQASPVASEDLLSVIANLSKRIDAVESESRGSSCTDVSRKANCELSIVVVKGQENDDPRRIDFENEECPGTIEVMLEGQSYGGFDAQRQHAGEKAVSDEEDKDSCCCWSVAVTGDLE</sequence>
<feature type="compositionally biased region" description="Polar residues" evidence="1">
    <location>
        <begin position="24"/>
        <end position="35"/>
    </location>
</feature>
<feature type="compositionally biased region" description="Polar residues" evidence="1">
    <location>
        <begin position="223"/>
        <end position="234"/>
    </location>
</feature>
<proteinExistence type="predicted"/>
<evidence type="ECO:0000313" key="2">
    <source>
        <dbReference type="EMBL" id="CAJ1942038.1"/>
    </source>
</evidence>
<feature type="region of interest" description="Disordered" evidence="1">
    <location>
        <begin position="97"/>
        <end position="155"/>
    </location>
</feature>
<name>A0AAD2FIH8_9STRA</name>
<accession>A0AAD2FIH8</accession>
<keyword evidence="3" id="KW-1185">Reference proteome</keyword>
<comment type="caution">
    <text evidence="2">The sequence shown here is derived from an EMBL/GenBank/DDBJ whole genome shotgun (WGS) entry which is preliminary data.</text>
</comment>
<feature type="region of interest" description="Disordered" evidence="1">
    <location>
        <begin position="478"/>
        <end position="637"/>
    </location>
</feature>
<dbReference type="Proteomes" id="UP001295423">
    <property type="component" value="Unassembled WGS sequence"/>
</dbReference>
<feature type="compositionally biased region" description="Polar residues" evidence="1">
    <location>
        <begin position="1"/>
        <end position="11"/>
    </location>
</feature>
<feature type="compositionally biased region" description="Basic and acidic residues" evidence="1">
    <location>
        <begin position="565"/>
        <end position="599"/>
    </location>
</feature>
<reference evidence="2" key="1">
    <citation type="submission" date="2023-08" db="EMBL/GenBank/DDBJ databases">
        <authorList>
            <person name="Audoor S."/>
            <person name="Bilcke G."/>
        </authorList>
    </citation>
    <scope>NUCLEOTIDE SEQUENCE</scope>
</reference>
<evidence type="ECO:0000256" key="1">
    <source>
        <dbReference type="SAM" id="MobiDB-lite"/>
    </source>
</evidence>
<feature type="region of interest" description="Disordered" evidence="1">
    <location>
        <begin position="223"/>
        <end position="249"/>
    </location>
</feature>
<feature type="compositionally biased region" description="Polar residues" evidence="1">
    <location>
        <begin position="363"/>
        <end position="374"/>
    </location>
</feature>
<protein>
    <submittedName>
        <fullName evidence="2">Uncharacterized protein</fullName>
    </submittedName>
</protein>
<feature type="region of interest" description="Disordered" evidence="1">
    <location>
        <begin position="363"/>
        <end position="399"/>
    </location>
</feature>
<feature type="compositionally biased region" description="Basic and acidic residues" evidence="1">
    <location>
        <begin position="479"/>
        <end position="492"/>
    </location>
</feature>
<dbReference type="EMBL" id="CAKOGP040001112">
    <property type="protein sequence ID" value="CAJ1942038.1"/>
    <property type="molecule type" value="Genomic_DNA"/>
</dbReference>
<feature type="compositionally biased region" description="Polar residues" evidence="1">
    <location>
        <begin position="114"/>
        <end position="128"/>
    </location>
</feature>
<dbReference type="AlphaFoldDB" id="A0AAD2FIH8"/>
<evidence type="ECO:0000313" key="3">
    <source>
        <dbReference type="Proteomes" id="UP001295423"/>
    </source>
</evidence>
<feature type="compositionally biased region" description="Polar residues" evidence="1">
    <location>
        <begin position="605"/>
        <end position="615"/>
    </location>
</feature>
<feature type="region of interest" description="Disordered" evidence="1">
    <location>
        <begin position="1"/>
        <end position="49"/>
    </location>
</feature>
<organism evidence="2 3">
    <name type="scientific">Cylindrotheca closterium</name>
    <dbReference type="NCBI Taxonomy" id="2856"/>
    <lineage>
        <taxon>Eukaryota</taxon>
        <taxon>Sar</taxon>
        <taxon>Stramenopiles</taxon>
        <taxon>Ochrophyta</taxon>
        <taxon>Bacillariophyta</taxon>
        <taxon>Bacillariophyceae</taxon>
        <taxon>Bacillariophycidae</taxon>
        <taxon>Bacillariales</taxon>
        <taxon>Bacillariaceae</taxon>
        <taxon>Cylindrotheca</taxon>
    </lineage>
</organism>
<gene>
    <name evidence="2" type="ORF">CYCCA115_LOCUS7747</name>
</gene>